<organism evidence="1 2">
    <name type="scientific">Linum trigynum</name>
    <dbReference type="NCBI Taxonomy" id="586398"/>
    <lineage>
        <taxon>Eukaryota</taxon>
        <taxon>Viridiplantae</taxon>
        <taxon>Streptophyta</taxon>
        <taxon>Embryophyta</taxon>
        <taxon>Tracheophyta</taxon>
        <taxon>Spermatophyta</taxon>
        <taxon>Magnoliopsida</taxon>
        <taxon>eudicotyledons</taxon>
        <taxon>Gunneridae</taxon>
        <taxon>Pentapetalae</taxon>
        <taxon>rosids</taxon>
        <taxon>fabids</taxon>
        <taxon>Malpighiales</taxon>
        <taxon>Linaceae</taxon>
        <taxon>Linum</taxon>
    </lineage>
</organism>
<gene>
    <name evidence="1" type="ORF">LTRI10_LOCUS15778</name>
</gene>
<dbReference type="EMBL" id="OZ034816">
    <property type="protein sequence ID" value="CAL1373874.1"/>
    <property type="molecule type" value="Genomic_DNA"/>
</dbReference>
<protein>
    <submittedName>
        <fullName evidence="1">Uncharacterized protein</fullName>
    </submittedName>
</protein>
<evidence type="ECO:0000313" key="1">
    <source>
        <dbReference type="EMBL" id="CAL1373874.1"/>
    </source>
</evidence>
<reference evidence="1 2" key="1">
    <citation type="submission" date="2024-04" db="EMBL/GenBank/DDBJ databases">
        <authorList>
            <person name="Fracassetti M."/>
        </authorList>
    </citation>
    <scope>NUCLEOTIDE SEQUENCE [LARGE SCALE GENOMIC DNA]</scope>
</reference>
<dbReference type="Proteomes" id="UP001497516">
    <property type="component" value="Chromosome 3"/>
</dbReference>
<name>A0AAV2DJ35_9ROSI</name>
<sequence length="66" mass="7700">MFKESDPKLNSIQLCEYNWEKEDRRQTGNLFLLETQIGLKQHLLELEQVPRSELAGQQTVSQPAKN</sequence>
<keyword evidence="2" id="KW-1185">Reference proteome</keyword>
<evidence type="ECO:0000313" key="2">
    <source>
        <dbReference type="Proteomes" id="UP001497516"/>
    </source>
</evidence>
<proteinExistence type="predicted"/>
<dbReference type="AlphaFoldDB" id="A0AAV2DJ35"/>
<accession>A0AAV2DJ35</accession>